<accession>A0A2N8P3B6</accession>
<proteinExistence type="predicted"/>
<gene>
    <name evidence="1" type="ORF">AF335_04110</name>
</gene>
<dbReference type="Proteomes" id="UP000235945">
    <property type="component" value="Unassembled WGS sequence"/>
</dbReference>
<reference evidence="2" key="1">
    <citation type="submission" date="2015-07" db="EMBL/GenBank/DDBJ databases">
        <authorList>
            <person name="Graham D.E."/>
            <person name="Giannone R.J."/>
            <person name="Gulvik C.A."/>
            <person name="Hettich R.L."/>
            <person name="Klingeman D.M."/>
            <person name="Mahan K.M."/>
            <person name="Parry R.J."/>
            <person name="Spain J.C."/>
        </authorList>
    </citation>
    <scope>NUCLEOTIDE SEQUENCE [LARGE SCALE GENOMIC DNA]</scope>
    <source>
        <strain evidence="2">ATCC 27428</strain>
    </source>
</reference>
<keyword evidence="2" id="KW-1185">Reference proteome</keyword>
<dbReference type="AlphaFoldDB" id="A0A2N8P3B6"/>
<organism evidence="1 2">
    <name type="scientific">Streptomyces eurocidicus</name>
    <name type="common">Streptoverticillium eurocidicus</name>
    <dbReference type="NCBI Taxonomy" id="66423"/>
    <lineage>
        <taxon>Bacteria</taxon>
        <taxon>Bacillati</taxon>
        <taxon>Actinomycetota</taxon>
        <taxon>Actinomycetes</taxon>
        <taxon>Kitasatosporales</taxon>
        <taxon>Streptomycetaceae</taxon>
        <taxon>Streptomyces</taxon>
    </lineage>
</organism>
<protein>
    <recommendedName>
        <fullName evidence="3">Ricin B lectin domain-containing protein</fullName>
    </recommendedName>
</protein>
<evidence type="ECO:0000313" key="2">
    <source>
        <dbReference type="Proteomes" id="UP000235945"/>
    </source>
</evidence>
<evidence type="ECO:0008006" key="3">
    <source>
        <dbReference type="Google" id="ProtNLM"/>
    </source>
</evidence>
<dbReference type="EMBL" id="LGUI01000001">
    <property type="protein sequence ID" value="PNE35504.1"/>
    <property type="molecule type" value="Genomic_DNA"/>
</dbReference>
<sequence length="223" mass="24403">MYERESVMTWADRARLRVGALLRYGDRAAGAWPQRRRRSARAAVAALAMTAVLTPNATLSPAAAAPTADMPLPSGVFRLQLGSGRHGTDECLTVADYDLVFRKCGAYPAKQRWTSGGGDPSQLISVYERESGSLNYCVGSGFVTLPRDPTPTSWFDCDTEPARTHVWRWQPGEHEIHWLYPTNTGTSTGYLAAHLGSDHIAGLAPSVAGESRKFRNWTIVPVE</sequence>
<evidence type="ECO:0000313" key="1">
    <source>
        <dbReference type="EMBL" id="PNE35504.1"/>
    </source>
</evidence>
<comment type="caution">
    <text evidence="1">The sequence shown here is derived from an EMBL/GenBank/DDBJ whole genome shotgun (WGS) entry which is preliminary data.</text>
</comment>
<name>A0A2N8P3B6_STREU</name>